<keyword evidence="1" id="KW-0812">Transmembrane</keyword>
<keyword evidence="1" id="KW-1133">Transmembrane helix</keyword>
<protein>
    <recommendedName>
        <fullName evidence="4">Small multi-drug export protein</fullName>
    </recommendedName>
</protein>
<evidence type="ECO:0008006" key="4">
    <source>
        <dbReference type="Google" id="ProtNLM"/>
    </source>
</evidence>
<dbReference type="Proteomes" id="UP001494902">
    <property type="component" value="Unassembled WGS sequence"/>
</dbReference>
<dbReference type="RefSeq" id="WP_349301969.1">
    <property type="nucleotide sequence ID" value="NZ_JBEDNQ010000018.1"/>
</dbReference>
<evidence type="ECO:0000313" key="3">
    <source>
        <dbReference type="Proteomes" id="UP001494902"/>
    </source>
</evidence>
<feature type="transmembrane region" description="Helical" evidence="1">
    <location>
        <begin position="97"/>
        <end position="124"/>
    </location>
</feature>
<name>A0ABV1KKD1_9PSEU</name>
<gene>
    <name evidence="2" type="ORF">WIS52_30940</name>
</gene>
<dbReference type="EMBL" id="JBEDNQ010000018">
    <property type="protein sequence ID" value="MEQ3554903.1"/>
    <property type="molecule type" value="Genomic_DNA"/>
</dbReference>
<sequence length="156" mass="16432">MVEQLNAFVSSWPPALQLLAVFVIGIIPFLESYVGAGVGVLAGIPVVLATTVAIVGNLVALGVAVWLGDRARRGVTARRQKPESERRKKIIARVDRYGVPVASLVAPTLMAISLTAFAMVTAGLNRQQVIVWQAITVVVWGVLFGALGMGLVSVAT</sequence>
<proteinExistence type="predicted"/>
<accession>A0ABV1KKD1</accession>
<organism evidence="2 3">
    <name type="scientific">Pseudonocardia nematodicida</name>
    <dbReference type="NCBI Taxonomy" id="1206997"/>
    <lineage>
        <taxon>Bacteria</taxon>
        <taxon>Bacillati</taxon>
        <taxon>Actinomycetota</taxon>
        <taxon>Actinomycetes</taxon>
        <taxon>Pseudonocardiales</taxon>
        <taxon>Pseudonocardiaceae</taxon>
        <taxon>Pseudonocardia</taxon>
    </lineage>
</organism>
<evidence type="ECO:0000313" key="2">
    <source>
        <dbReference type="EMBL" id="MEQ3554903.1"/>
    </source>
</evidence>
<feature type="transmembrane region" description="Helical" evidence="1">
    <location>
        <begin position="130"/>
        <end position="155"/>
    </location>
</feature>
<reference evidence="2 3" key="1">
    <citation type="submission" date="2024-03" db="EMBL/GenBank/DDBJ databases">
        <title>Draft genome sequence of Pseudonocardia nematodicida JCM 31783.</title>
        <authorList>
            <person name="Butdee W."/>
            <person name="Duangmal K."/>
        </authorList>
    </citation>
    <scope>NUCLEOTIDE SEQUENCE [LARGE SCALE GENOMIC DNA]</scope>
    <source>
        <strain evidence="2 3">JCM 31783</strain>
    </source>
</reference>
<comment type="caution">
    <text evidence="2">The sequence shown here is derived from an EMBL/GenBank/DDBJ whole genome shotgun (WGS) entry which is preliminary data.</text>
</comment>
<keyword evidence="1" id="KW-0472">Membrane</keyword>
<feature type="transmembrane region" description="Helical" evidence="1">
    <location>
        <begin position="12"/>
        <end position="30"/>
    </location>
</feature>
<feature type="transmembrane region" description="Helical" evidence="1">
    <location>
        <begin position="42"/>
        <end position="68"/>
    </location>
</feature>
<keyword evidence="3" id="KW-1185">Reference proteome</keyword>
<evidence type="ECO:0000256" key="1">
    <source>
        <dbReference type="SAM" id="Phobius"/>
    </source>
</evidence>